<sequence length="324" mass="36001">MLTRKIQQTGGSSYIITLPKKWITQHSLKEQDEVNVSVRSTGELLIHPNFSQCDYQRTLNVHALALDDIAQEIIALYIASADHITIIGVKGEKKSKVKEVIGGLIGFEILEDMADSIVVQSVLSSRRITFLQTVNQICAMSEAMANEAVATFLINDKVSAQSIIDRDIEVDKLYFLMLRNFWALVQGKTTEEQVGCTLSRAIYYRKVATQFERMADHAVKIAAVAKLNKQAPPGFKKKFQQTADKILPLLKQAISFSKDIKKEGAYGALKVVNRAAAEISQLYKAAVKSDYLEAALACDSLNRLRAYTSNIAEVTIDLAILEDK</sequence>
<accession>A0A1F5RWA3</accession>
<dbReference type="PANTHER" id="PTHR42930:SF2">
    <property type="entry name" value="PHOU DOMAIN-CONTAINING PROTEIN"/>
    <property type="match status" value="1"/>
</dbReference>
<dbReference type="InterPro" id="IPR038078">
    <property type="entry name" value="PhoU-like_sf"/>
</dbReference>
<dbReference type="InterPro" id="IPR007159">
    <property type="entry name" value="SpoVT-AbrB_dom"/>
</dbReference>
<name>A0A1F5RWA3_9BACT</name>
<reference evidence="2 3" key="1">
    <citation type="journal article" date="2016" name="Nat. Commun.">
        <title>Thousands of microbial genomes shed light on interconnected biogeochemical processes in an aquifer system.</title>
        <authorList>
            <person name="Anantharaman K."/>
            <person name="Brown C.T."/>
            <person name="Hug L.A."/>
            <person name="Sharon I."/>
            <person name="Castelle C.J."/>
            <person name="Probst A.J."/>
            <person name="Thomas B.C."/>
            <person name="Singh A."/>
            <person name="Wilkins M.J."/>
            <person name="Karaoz U."/>
            <person name="Brodie E.L."/>
            <person name="Williams K.H."/>
            <person name="Hubbard S.S."/>
            <person name="Banfield J.F."/>
        </authorList>
    </citation>
    <scope>NUCLEOTIDE SEQUENCE [LARGE SCALE GENOMIC DNA]</scope>
</reference>
<feature type="domain" description="SpoVT-AbrB" evidence="1">
    <location>
        <begin position="8"/>
        <end position="52"/>
    </location>
</feature>
<dbReference type="GO" id="GO:0030643">
    <property type="term" value="P:intracellular phosphate ion homeostasis"/>
    <property type="evidence" value="ECO:0007669"/>
    <property type="project" value="InterPro"/>
</dbReference>
<protein>
    <recommendedName>
        <fullName evidence="1">SpoVT-AbrB domain-containing protein</fullName>
    </recommendedName>
</protein>
<proteinExistence type="predicted"/>
<dbReference type="EMBL" id="MFFV01000055">
    <property type="protein sequence ID" value="OGF18503.1"/>
    <property type="molecule type" value="Genomic_DNA"/>
</dbReference>
<evidence type="ECO:0000313" key="2">
    <source>
        <dbReference type="EMBL" id="OGF18503.1"/>
    </source>
</evidence>
<dbReference type="SUPFAM" id="SSF109755">
    <property type="entry name" value="PhoU-like"/>
    <property type="match status" value="1"/>
</dbReference>
<gene>
    <name evidence="2" type="ORF">A3I35_04250</name>
</gene>
<dbReference type="GO" id="GO:0045936">
    <property type="term" value="P:negative regulation of phosphate metabolic process"/>
    <property type="evidence" value="ECO:0007669"/>
    <property type="project" value="InterPro"/>
</dbReference>
<dbReference type="GO" id="GO:0003677">
    <property type="term" value="F:DNA binding"/>
    <property type="evidence" value="ECO:0007669"/>
    <property type="project" value="InterPro"/>
</dbReference>
<dbReference type="InterPro" id="IPR028366">
    <property type="entry name" value="PhoU"/>
</dbReference>
<dbReference type="AlphaFoldDB" id="A0A1F5RWA3"/>
<comment type="caution">
    <text evidence="2">The sequence shown here is derived from an EMBL/GenBank/DDBJ whole genome shotgun (WGS) entry which is preliminary data.</text>
</comment>
<dbReference type="Gene3D" id="2.10.260.10">
    <property type="match status" value="1"/>
</dbReference>
<dbReference type="Gene3D" id="1.20.58.220">
    <property type="entry name" value="Phosphate transport system protein phou homolog 2, domain 2"/>
    <property type="match status" value="1"/>
</dbReference>
<dbReference type="Pfam" id="PF04014">
    <property type="entry name" value="MazE_antitoxin"/>
    <property type="match status" value="1"/>
</dbReference>
<evidence type="ECO:0000259" key="1">
    <source>
        <dbReference type="SMART" id="SM00966"/>
    </source>
</evidence>
<dbReference type="Proteomes" id="UP000177878">
    <property type="component" value="Unassembled WGS sequence"/>
</dbReference>
<dbReference type="Pfam" id="PF01895">
    <property type="entry name" value="PhoU"/>
    <property type="match status" value="1"/>
</dbReference>
<dbReference type="SMART" id="SM00966">
    <property type="entry name" value="SpoVT_AbrB"/>
    <property type="match status" value="1"/>
</dbReference>
<organism evidence="2 3">
    <name type="scientific">Candidatus Falkowbacteria bacterium RIFCSPLOWO2_02_FULL_45_15</name>
    <dbReference type="NCBI Taxonomy" id="1797988"/>
    <lineage>
        <taxon>Bacteria</taxon>
        <taxon>Candidatus Falkowiibacteriota</taxon>
    </lineage>
</organism>
<evidence type="ECO:0000313" key="3">
    <source>
        <dbReference type="Proteomes" id="UP000177878"/>
    </source>
</evidence>
<dbReference type="PANTHER" id="PTHR42930">
    <property type="entry name" value="PHOSPHATE-SPECIFIC TRANSPORT SYSTEM ACCESSORY PROTEIN PHOU"/>
    <property type="match status" value="1"/>
</dbReference>
<dbReference type="InterPro" id="IPR026022">
    <property type="entry name" value="PhoU_dom"/>
</dbReference>
<dbReference type="STRING" id="1797988.A3I35_04250"/>